<feature type="transmembrane region" description="Helical" evidence="1">
    <location>
        <begin position="37"/>
        <end position="55"/>
    </location>
</feature>
<evidence type="ECO:0000256" key="1">
    <source>
        <dbReference type="SAM" id="Phobius"/>
    </source>
</evidence>
<evidence type="ECO:0000313" key="2">
    <source>
        <dbReference type="EMBL" id="QOS13476.1"/>
    </source>
</evidence>
<sequence length="243" mass="27978">MFLVRRRLAHIEWDAVAGILAAVLALVLHFLHIVDESVLLMISLVLLALLFLRDLRRESEAEELAESVTHTERTVQEIRHALEPGDLELIGPGSLRPQSRQFCESAGGEMIWFNVCLLMFVPQDLFDTLLRPAIENSDVTSVQFVLDESERELWETQVKPKVAECRNREVVKEPIWRDLDENVSFILGGTADDRTDALLSFWGEPFMARTTRDVPRYIIHVTADSELIPQLRDIEREHRLQRT</sequence>
<gene>
    <name evidence="2" type="ORF">HfgLR_21215</name>
</gene>
<dbReference type="EMBL" id="CP063206">
    <property type="protein sequence ID" value="QOS13476.1"/>
    <property type="molecule type" value="Genomic_DNA"/>
</dbReference>
<keyword evidence="2" id="KW-0614">Plasmid</keyword>
<keyword evidence="1" id="KW-0472">Membrane</keyword>
<dbReference type="Proteomes" id="UP000663064">
    <property type="component" value="Plasmid pHGLR1"/>
</dbReference>
<dbReference type="AlphaFoldDB" id="A0A871BKZ4"/>
<reference evidence="2" key="1">
    <citation type="journal article" date="2021" name="Front. Microbiol.">
        <title>Cellular and Genomic Properties of Haloferax gibbonsii LR2-5, the Host of Euryarchaeal Virus HFTV1.</title>
        <authorList>
            <person name="Tittes C."/>
            <person name="Schwarzer S."/>
            <person name="Pfeiffer F."/>
            <person name="Dyall-Smith M."/>
            <person name="Rodriguez-Franco M."/>
            <person name="Oksanen H.M."/>
            <person name="Quax T.E.F."/>
        </authorList>
    </citation>
    <scope>NUCLEOTIDE SEQUENCE</scope>
    <source>
        <strain evidence="2">LR2-5</strain>
    </source>
</reference>
<accession>A0A871BKZ4</accession>
<proteinExistence type="predicted"/>
<keyword evidence="1" id="KW-1133">Transmembrane helix</keyword>
<dbReference type="GeneID" id="59460995"/>
<keyword evidence="1" id="KW-0812">Transmembrane</keyword>
<organism evidence="2 3">
    <name type="scientific">Haloferax gibbonsii</name>
    <dbReference type="NCBI Taxonomy" id="35746"/>
    <lineage>
        <taxon>Archaea</taxon>
        <taxon>Methanobacteriati</taxon>
        <taxon>Methanobacteriota</taxon>
        <taxon>Stenosarchaea group</taxon>
        <taxon>Halobacteria</taxon>
        <taxon>Halobacteriales</taxon>
        <taxon>Haloferacaceae</taxon>
        <taxon>Haloferax</taxon>
    </lineage>
</organism>
<evidence type="ECO:0000313" key="3">
    <source>
        <dbReference type="Proteomes" id="UP000663064"/>
    </source>
</evidence>
<geneLocation type="plasmid" evidence="2 3">
    <name>pHGLR1</name>
</geneLocation>
<dbReference type="RefSeq" id="WP_199522944.1">
    <property type="nucleotide sequence ID" value="NZ_CP063206.1"/>
</dbReference>
<feature type="transmembrane region" description="Helical" evidence="1">
    <location>
        <begin position="12"/>
        <end position="31"/>
    </location>
</feature>
<name>A0A871BKZ4_HALGI</name>
<protein>
    <submittedName>
        <fullName evidence="2">Uncharacterized protein</fullName>
    </submittedName>
</protein>